<evidence type="ECO:0000259" key="6">
    <source>
        <dbReference type="PROSITE" id="PS50249"/>
    </source>
</evidence>
<keyword evidence="2" id="KW-0479">Metal-binding</keyword>
<comment type="caution">
    <text evidence="7">The sequence shown here is derived from an EMBL/GenBank/DDBJ whole genome shotgun (WGS) entry which is preliminary data.</text>
</comment>
<dbReference type="Gene3D" id="3.40.140.10">
    <property type="entry name" value="Cytidine Deaminase, domain 2"/>
    <property type="match status" value="1"/>
</dbReference>
<proteinExistence type="predicted"/>
<evidence type="ECO:0000256" key="2">
    <source>
        <dbReference type="ARBA" id="ARBA00022723"/>
    </source>
</evidence>
<dbReference type="PROSITE" id="PS50249">
    <property type="entry name" value="MPN"/>
    <property type="match status" value="1"/>
</dbReference>
<dbReference type="InterPro" id="IPR051929">
    <property type="entry name" value="VirAsm_ModProt"/>
</dbReference>
<evidence type="ECO:0000313" key="8">
    <source>
        <dbReference type="Proteomes" id="UP000325182"/>
    </source>
</evidence>
<dbReference type="Pfam" id="PF14464">
    <property type="entry name" value="Prok-JAB"/>
    <property type="match status" value="1"/>
</dbReference>
<organism evidence="7 8">
    <name type="scientific">Rossellomorea vietnamensis</name>
    <dbReference type="NCBI Taxonomy" id="218284"/>
    <lineage>
        <taxon>Bacteria</taxon>
        <taxon>Bacillati</taxon>
        <taxon>Bacillota</taxon>
        <taxon>Bacilli</taxon>
        <taxon>Bacillales</taxon>
        <taxon>Bacillaceae</taxon>
        <taxon>Rossellomorea</taxon>
    </lineage>
</organism>
<dbReference type="PANTHER" id="PTHR34858:SF1">
    <property type="entry name" value="CYSO-CYSTEINE PEPTIDASE"/>
    <property type="match status" value="1"/>
</dbReference>
<keyword evidence="5" id="KW-0482">Metalloprotease</keyword>
<protein>
    <submittedName>
        <fullName evidence="7">M67 family metallopeptidase</fullName>
    </submittedName>
</protein>
<name>A0A5D4MD64_9BACI</name>
<accession>A0A5D4MD64</accession>
<dbReference type="EMBL" id="VTEG01000008">
    <property type="protein sequence ID" value="TYR98965.1"/>
    <property type="molecule type" value="Genomic_DNA"/>
</dbReference>
<keyword evidence="1" id="KW-0645">Protease</keyword>
<evidence type="ECO:0000256" key="1">
    <source>
        <dbReference type="ARBA" id="ARBA00022670"/>
    </source>
</evidence>
<evidence type="ECO:0000256" key="3">
    <source>
        <dbReference type="ARBA" id="ARBA00022801"/>
    </source>
</evidence>
<dbReference type="AlphaFoldDB" id="A0A5D4MD64"/>
<reference evidence="7 8" key="1">
    <citation type="submission" date="2019-08" db="EMBL/GenBank/DDBJ databases">
        <title>Bacillus genomes from the desert of Cuatro Cienegas, Coahuila.</title>
        <authorList>
            <person name="Olmedo-Alvarez G."/>
        </authorList>
    </citation>
    <scope>NUCLEOTIDE SEQUENCE [LARGE SCALE GENOMIC DNA]</scope>
    <source>
        <strain evidence="7 8">CH128b_4D</strain>
    </source>
</reference>
<evidence type="ECO:0000256" key="4">
    <source>
        <dbReference type="ARBA" id="ARBA00022833"/>
    </source>
</evidence>
<keyword evidence="4" id="KW-0862">Zinc</keyword>
<keyword evidence="3" id="KW-0378">Hydrolase</keyword>
<dbReference type="SUPFAM" id="SSF102712">
    <property type="entry name" value="JAB1/MPN domain"/>
    <property type="match status" value="1"/>
</dbReference>
<dbReference type="GO" id="GO:0008270">
    <property type="term" value="F:zinc ion binding"/>
    <property type="evidence" value="ECO:0007669"/>
    <property type="project" value="TreeGrafter"/>
</dbReference>
<dbReference type="InterPro" id="IPR028090">
    <property type="entry name" value="JAB_dom_prok"/>
</dbReference>
<dbReference type="GO" id="GO:0008235">
    <property type="term" value="F:metalloexopeptidase activity"/>
    <property type="evidence" value="ECO:0007669"/>
    <property type="project" value="TreeGrafter"/>
</dbReference>
<dbReference type="GO" id="GO:0006508">
    <property type="term" value="P:proteolysis"/>
    <property type="evidence" value="ECO:0007669"/>
    <property type="project" value="UniProtKB-KW"/>
</dbReference>
<dbReference type="Proteomes" id="UP000325182">
    <property type="component" value="Unassembled WGS sequence"/>
</dbReference>
<gene>
    <name evidence="7" type="ORF">FZC84_12730</name>
</gene>
<dbReference type="InterPro" id="IPR037518">
    <property type="entry name" value="MPN"/>
</dbReference>
<feature type="domain" description="MPN" evidence="6">
    <location>
        <begin position="1"/>
        <end position="127"/>
    </location>
</feature>
<evidence type="ECO:0000256" key="5">
    <source>
        <dbReference type="ARBA" id="ARBA00023049"/>
    </source>
</evidence>
<dbReference type="CDD" id="cd08070">
    <property type="entry name" value="MPN_like"/>
    <property type="match status" value="1"/>
</dbReference>
<dbReference type="PANTHER" id="PTHR34858">
    <property type="entry name" value="CYSO-CYSTEINE PEPTIDASE"/>
    <property type="match status" value="1"/>
</dbReference>
<evidence type="ECO:0000313" key="7">
    <source>
        <dbReference type="EMBL" id="TYR98965.1"/>
    </source>
</evidence>
<sequence>MKEAYDEMILHCMQETPFEACGLLSGRGKNCETVWRMKNVERSEHSFAMDLGEMDRTFAAMNEAKQNFNGIYHSHPTALPTPSTEDIQYAVYPHAFYFIVSLKEPKPEVACYLIDKDGVTEVEIIIL</sequence>